<dbReference type="Proteomes" id="UP001500620">
    <property type="component" value="Unassembled WGS sequence"/>
</dbReference>
<comment type="caution">
    <text evidence="2">The sequence shown here is derived from an EMBL/GenBank/DDBJ whole genome shotgun (WGS) entry which is preliminary data.</text>
</comment>
<accession>A0ABP8CYM6</accession>
<evidence type="ECO:0000313" key="2">
    <source>
        <dbReference type="EMBL" id="GAA4244990.1"/>
    </source>
</evidence>
<evidence type="ECO:0008006" key="4">
    <source>
        <dbReference type="Google" id="ProtNLM"/>
    </source>
</evidence>
<reference evidence="3" key="1">
    <citation type="journal article" date="2019" name="Int. J. Syst. Evol. Microbiol.">
        <title>The Global Catalogue of Microorganisms (GCM) 10K type strain sequencing project: providing services to taxonomists for standard genome sequencing and annotation.</title>
        <authorList>
            <consortium name="The Broad Institute Genomics Platform"/>
            <consortium name="The Broad Institute Genome Sequencing Center for Infectious Disease"/>
            <person name="Wu L."/>
            <person name="Ma J."/>
        </authorList>
    </citation>
    <scope>NUCLEOTIDE SEQUENCE [LARGE SCALE GENOMIC DNA]</scope>
    <source>
        <strain evidence="3">JCM 17441</strain>
    </source>
</reference>
<evidence type="ECO:0000256" key="1">
    <source>
        <dbReference type="SAM" id="Phobius"/>
    </source>
</evidence>
<keyword evidence="1" id="KW-0812">Transmembrane</keyword>
<dbReference type="EMBL" id="BAABAT010000002">
    <property type="protein sequence ID" value="GAA4244990.1"/>
    <property type="molecule type" value="Genomic_DNA"/>
</dbReference>
<proteinExistence type="predicted"/>
<evidence type="ECO:0000313" key="3">
    <source>
        <dbReference type="Proteomes" id="UP001500620"/>
    </source>
</evidence>
<feature type="transmembrane region" description="Helical" evidence="1">
    <location>
        <begin position="20"/>
        <end position="38"/>
    </location>
</feature>
<name>A0ABP8CYM6_9ACTN</name>
<organism evidence="2 3">
    <name type="scientific">Dactylosporangium darangshiense</name>
    <dbReference type="NCBI Taxonomy" id="579108"/>
    <lineage>
        <taxon>Bacteria</taxon>
        <taxon>Bacillati</taxon>
        <taxon>Actinomycetota</taxon>
        <taxon>Actinomycetes</taxon>
        <taxon>Micromonosporales</taxon>
        <taxon>Micromonosporaceae</taxon>
        <taxon>Dactylosporangium</taxon>
    </lineage>
</organism>
<gene>
    <name evidence="2" type="ORF">GCM10022255_010370</name>
</gene>
<sequence length="63" mass="6159">MPDASTPSAGTANHCVLDIAGSVALLAVAIAAASMWAADAAQERVGSGRVVVAVVDHIVVDGC</sequence>
<keyword evidence="1" id="KW-1133">Transmembrane helix</keyword>
<keyword evidence="1" id="KW-0472">Membrane</keyword>
<protein>
    <recommendedName>
        <fullName evidence="4">Lipoprotein LpqS</fullName>
    </recommendedName>
</protein>
<keyword evidence="3" id="KW-1185">Reference proteome</keyword>